<evidence type="ECO:0000259" key="1">
    <source>
        <dbReference type="PROSITE" id="PS50943"/>
    </source>
</evidence>
<dbReference type="Proteomes" id="UP000429811">
    <property type="component" value="Unassembled WGS sequence"/>
</dbReference>
<dbReference type="CDD" id="cd00093">
    <property type="entry name" value="HTH_XRE"/>
    <property type="match status" value="1"/>
</dbReference>
<dbReference type="InterPro" id="IPR015927">
    <property type="entry name" value="Peptidase_S24_S26A/B/C"/>
</dbReference>
<dbReference type="PROSITE" id="PS50943">
    <property type="entry name" value="HTH_CROC1"/>
    <property type="match status" value="1"/>
</dbReference>
<comment type="caution">
    <text evidence="2">The sequence shown here is derived from an EMBL/GenBank/DDBJ whole genome shotgun (WGS) entry which is preliminary data.</text>
</comment>
<evidence type="ECO:0000313" key="2">
    <source>
        <dbReference type="EMBL" id="MSB47228.1"/>
    </source>
</evidence>
<accession>A0A6I2RBR2</accession>
<dbReference type="GO" id="GO:0003677">
    <property type="term" value="F:DNA binding"/>
    <property type="evidence" value="ECO:0007669"/>
    <property type="project" value="InterPro"/>
</dbReference>
<proteinExistence type="predicted"/>
<dbReference type="SUPFAM" id="SSF47413">
    <property type="entry name" value="lambda repressor-like DNA-binding domains"/>
    <property type="match status" value="1"/>
</dbReference>
<gene>
    <name evidence="2" type="ORF">GKE90_00695</name>
</gene>
<dbReference type="Gene3D" id="2.10.109.10">
    <property type="entry name" value="Umud Fragment, subunit A"/>
    <property type="match status" value="1"/>
</dbReference>
<dbReference type="AlphaFoldDB" id="A0A6I2RBR2"/>
<sequence>MFVQEGCSMSMTEKLAYIKKLRHLTTEEIAQQSGVPLGTLNKIFSGQTKNPAVGPVDKITQVLRIPIHYLLDDELPIEYHVSTSTDDGILLLSSGEIQFLMKYRDLEPHSKRAVDTMTELLNMPPGRLAGNLPVKRTFCYVTAPPGDSNPLGDSFFLRPVLIPETDAAAREADFAVLLTNGSMEPLYSAGTILLCKREHASRQEYGLFLLNQEAFIRRLYYKRGITKLVAPNLNFKDIIIHENDSLKCIGTITGIAHGCRWE</sequence>
<dbReference type="Pfam" id="PF01381">
    <property type="entry name" value="HTH_3"/>
    <property type="match status" value="1"/>
</dbReference>
<evidence type="ECO:0000313" key="3">
    <source>
        <dbReference type="Proteomes" id="UP000429811"/>
    </source>
</evidence>
<organism evidence="2 3">
    <name type="scientific">Flavonifractor plautii</name>
    <name type="common">Fusobacterium plautii</name>
    <dbReference type="NCBI Taxonomy" id="292800"/>
    <lineage>
        <taxon>Bacteria</taxon>
        <taxon>Bacillati</taxon>
        <taxon>Bacillota</taxon>
        <taxon>Clostridia</taxon>
        <taxon>Eubacteriales</taxon>
        <taxon>Oscillospiraceae</taxon>
        <taxon>Flavonifractor</taxon>
    </lineage>
</organism>
<dbReference type="InterPro" id="IPR036286">
    <property type="entry name" value="LexA/Signal_pep-like_sf"/>
</dbReference>
<dbReference type="EMBL" id="WKPO01000001">
    <property type="protein sequence ID" value="MSB47228.1"/>
    <property type="molecule type" value="Genomic_DNA"/>
</dbReference>
<dbReference type="SMART" id="SM00530">
    <property type="entry name" value="HTH_XRE"/>
    <property type="match status" value="1"/>
</dbReference>
<dbReference type="Gene3D" id="1.10.260.40">
    <property type="entry name" value="lambda repressor-like DNA-binding domains"/>
    <property type="match status" value="1"/>
</dbReference>
<reference evidence="2 3" key="1">
    <citation type="journal article" date="2019" name="Nat. Med.">
        <title>A library of human gut bacterial isolates paired with longitudinal multiomics data enables mechanistic microbiome research.</title>
        <authorList>
            <person name="Poyet M."/>
            <person name="Groussin M."/>
            <person name="Gibbons S.M."/>
            <person name="Avila-Pacheco J."/>
            <person name="Jiang X."/>
            <person name="Kearney S.M."/>
            <person name="Perrotta A.R."/>
            <person name="Berdy B."/>
            <person name="Zhao S."/>
            <person name="Lieberman T.D."/>
            <person name="Swanson P.K."/>
            <person name="Smith M."/>
            <person name="Roesemann S."/>
            <person name="Alexander J.E."/>
            <person name="Rich S.A."/>
            <person name="Livny J."/>
            <person name="Vlamakis H."/>
            <person name="Clish C."/>
            <person name="Bullock K."/>
            <person name="Deik A."/>
            <person name="Scott J."/>
            <person name="Pierce K.A."/>
            <person name="Xavier R.J."/>
            <person name="Alm E.J."/>
        </authorList>
    </citation>
    <scope>NUCLEOTIDE SEQUENCE [LARGE SCALE GENOMIC DNA]</scope>
    <source>
        <strain evidence="2 3">BIOML-A5</strain>
    </source>
</reference>
<dbReference type="Pfam" id="PF00717">
    <property type="entry name" value="Peptidase_S24"/>
    <property type="match status" value="1"/>
</dbReference>
<dbReference type="InterPro" id="IPR010982">
    <property type="entry name" value="Lambda_DNA-bd_dom_sf"/>
</dbReference>
<dbReference type="InterPro" id="IPR001387">
    <property type="entry name" value="Cro/C1-type_HTH"/>
</dbReference>
<protein>
    <submittedName>
        <fullName evidence="2">Helix-turn-helix domain-containing protein</fullName>
    </submittedName>
</protein>
<feature type="domain" description="HTH cro/C1-type" evidence="1">
    <location>
        <begin position="15"/>
        <end position="70"/>
    </location>
</feature>
<name>A0A6I2RBR2_FLAPL</name>
<dbReference type="SUPFAM" id="SSF51306">
    <property type="entry name" value="LexA/Signal peptidase"/>
    <property type="match status" value="1"/>
</dbReference>